<organism evidence="6 7">
    <name type="scientific">Clostridium yunnanense</name>
    <dbReference type="NCBI Taxonomy" id="2800325"/>
    <lineage>
        <taxon>Bacteria</taxon>
        <taxon>Bacillati</taxon>
        <taxon>Bacillota</taxon>
        <taxon>Clostridia</taxon>
        <taxon>Eubacteriales</taxon>
        <taxon>Clostridiaceae</taxon>
        <taxon>Clostridium</taxon>
    </lineage>
</organism>
<dbReference type="PANTHER" id="PTHR43179">
    <property type="entry name" value="RHAMNOSYLTRANSFERASE WBBL"/>
    <property type="match status" value="1"/>
</dbReference>
<dbReference type="SUPFAM" id="SSF53448">
    <property type="entry name" value="Nucleotide-diphospho-sugar transferases"/>
    <property type="match status" value="1"/>
</dbReference>
<comment type="similarity">
    <text evidence="2">Belongs to the glycosyltransferase 2 family.</text>
</comment>
<dbReference type="InterPro" id="IPR001173">
    <property type="entry name" value="Glyco_trans_2-like"/>
</dbReference>
<gene>
    <name evidence="6" type="ORF">JHL18_25105</name>
</gene>
<dbReference type="InterPro" id="IPR029044">
    <property type="entry name" value="Nucleotide-diphossugar_trans"/>
</dbReference>
<evidence type="ECO:0000256" key="4">
    <source>
        <dbReference type="ARBA" id="ARBA00022679"/>
    </source>
</evidence>
<dbReference type="PANTHER" id="PTHR43179:SF12">
    <property type="entry name" value="GALACTOFURANOSYLTRANSFERASE GLFT2"/>
    <property type="match status" value="1"/>
</dbReference>
<evidence type="ECO:0000256" key="2">
    <source>
        <dbReference type="ARBA" id="ARBA00006739"/>
    </source>
</evidence>
<comment type="caution">
    <text evidence="6">The sequence shown here is derived from an EMBL/GenBank/DDBJ whole genome shotgun (WGS) entry which is preliminary data.</text>
</comment>
<evidence type="ECO:0000256" key="3">
    <source>
        <dbReference type="ARBA" id="ARBA00022676"/>
    </source>
</evidence>
<keyword evidence="4" id="KW-0808">Transferase</keyword>
<evidence type="ECO:0000256" key="1">
    <source>
        <dbReference type="ARBA" id="ARBA00004776"/>
    </source>
</evidence>
<keyword evidence="3" id="KW-0328">Glycosyltransferase</keyword>
<dbReference type="Pfam" id="PF00535">
    <property type="entry name" value="Glycos_transf_2"/>
    <property type="match status" value="1"/>
</dbReference>
<protein>
    <submittedName>
        <fullName evidence="6">Glycosyltransferase family 2 protein</fullName>
    </submittedName>
</protein>
<reference evidence="7" key="1">
    <citation type="submission" date="2021-01" db="EMBL/GenBank/DDBJ databases">
        <title>Genome public.</title>
        <authorList>
            <person name="Liu C."/>
            <person name="Sun Q."/>
        </authorList>
    </citation>
    <scope>NUCLEOTIDE SEQUENCE [LARGE SCALE GENOMIC DNA]</scope>
    <source>
        <strain evidence="7">YIM B02505</strain>
    </source>
</reference>
<evidence type="ECO:0000313" key="6">
    <source>
        <dbReference type="EMBL" id="MBK1813889.1"/>
    </source>
</evidence>
<feature type="domain" description="Glycosyltransferase 2-like" evidence="5">
    <location>
        <begin position="9"/>
        <end position="185"/>
    </location>
</feature>
<dbReference type="EMBL" id="JAENHN010000071">
    <property type="protein sequence ID" value="MBK1813889.1"/>
    <property type="molecule type" value="Genomic_DNA"/>
</dbReference>
<proteinExistence type="inferred from homology"/>
<accession>A0ABS1EWX6</accession>
<evidence type="ECO:0000313" key="7">
    <source>
        <dbReference type="Proteomes" id="UP000596739"/>
    </source>
</evidence>
<dbReference type="RefSeq" id="WP_200274470.1">
    <property type="nucleotide sequence ID" value="NZ_JAENHN010000071.1"/>
</dbReference>
<keyword evidence="7" id="KW-1185">Reference proteome</keyword>
<dbReference type="Proteomes" id="UP000596739">
    <property type="component" value="Unassembled WGS sequence"/>
</dbReference>
<comment type="pathway">
    <text evidence="1">Cell wall biogenesis; cell wall polysaccharide biosynthesis.</text>
</comment>
<dbReference type="Gene3D" id="3.90.550.10">
    <property type="entry name" value="Spore Coat Polysaccharide Biosynthesis Protein SpsA, Chain A"/>
    <property type="match status" value="1"/>
</dbReference>
<sequence length="303" mass="34850">MDSEKGFVSIILVNYNGEKDTVECIKSIENCVNQDNYNIIIVDNKSKEDSVKYIEQNITDKCILIKSDKNLGFAGGNNIGIKYALDHGADYIALLNNDTIVETDFIAENIQVFNKYEDAGIVGCRINYFSDKDISWYEGGYLDWDRYLGVHYGCNGIESMNFKADSEITFVTGCFMLIKRQVFAKTGLLPEEYFMYMEDVDFCAKVLDCKFKIIYNPNCIIYHKVSMSSGGQGSAFELRYINRNRIIFSKKYRNRYSTKKKIKNDIKFYLAKIFRTAEYFIKADNEKARAIISGVIEGIKFKS</sequence>
<dbReference type="CDD" id="cd04186">
    <property type="entry name" value="GT_2_like_c"/>
    <property type="match status" value="1"/>
</dbReference>
<evidence type="ECO:0000259" key="5">
    <source>
        <dbReference type="Pfam" id="PF00535"/>
    </source>
</evidence>
<name>A0ABS1EWX6_9CLOT</name>